<comment type="caution">
    <text evidence="1">The sequence shown here is derived from an EMBL/GenBank/DDBJ whole genome shotgun (WGS) entry which is preliminary data.</text>
</comment>
<accession>A0ABR4TH12</accession>
<sequence length="98" mass="11715">MRNIQGKIFKLLKALEIKGYKYLMNREQIYSNKIGRILNINKLFYLMPIEEYNKLNPDNKKNPDKYKFVKVEVLSTFKKPEILLKLVEIYKKVGEMNG</sequence>
<proteinExistence type="predicted"/>
<evidence type="ECO:0000313" key="2">
    <source>
        <dbReference type="Proteomes" id="UP000027937"/>
    </source>
</evidence>
<evidence type="ECO:0000313" key="1">
    <source>
        <dbReference type="EMBL" id="KEI18273.1"/>
    </source>
</evidence>
<dbReference type="EMBL" id="JENX01000026">
    <property type="protein sequence ID" value="KEI18273.1"/>
    <property type="molecule type" value="Genomic_DNA"/>
</dbReference>
<dbReference type="RefSeq" id="WP_039228147.1">
    <property type="nucleotide sequence ID" value="NZ_JENX01000026.1"/>
</dbReference>
<dbReference type="Proteomes" id="UP000027937">
    <property type="component" value="Unassembled WGS sequence"/>
</dbReference>
<keyword evidence="2" id="KW-1185">Reference proteome</keyword>
<reference evidence="1 2" key="1">
    <citation type="submission" date="2014-02" db="EMBL/GenBank/DDBJ databases">
        <title>Plasmidome dynamics in the species complex Clostridium novyi sensu lato converts strains of independent lineages into distinctly different pathogens.</title>
        <authorList>
            <person name="Skarin H."/>
            <person name="Segerman B."/>
        </authorList>
    </citation>
    <scope>NUCLEOTIDE SEQUENCE [LARGE SCALE GENOMIC DNA]</scope>
    <source>
        <strain evidence="1 2">NCTC 9693</strain>
    </source>
</reference>
<protein>
    <submittedName>
        <fullName evidence="1">Uncharacterized protein</fullName>
    </submittedName>
</protein>
<name>A0ABR4TH12_CLOHA</name>
<gene>
    <name evidence="1" type="ORF">Z960_03935</name>
</gene>
<organism evidence="1 2">
    <name type="scientific">Clostridium haemolyticum NCTC 9693</name>
    <dbReference type="NCBI Taxonomy" id="1443114"/>
    <lineage>
        <taxon>Bacteria</taxon>
        <taxon>Bacillati</taxon>
        <taxon>Bacillota</taxon>
        <taxon>Clostridia</taxon>
        <taxon>Eubacteriales</taxon>
        <taxon>Clostridiaceae</taxon>
        <taxon>Clostridium</taxon>
    </lineage>
</organism>